<evidence type="ECO:0000313" key="2">
    <source>
        <dbReference type="Proteomes" id="UP001497480"/>
    </source>
</evidence>
<gene>
    <name evidence="1" type="ORF">LLUT_LOCUS27150</name>
</gene>
<name>A0AAV1XWG0_LUPLU</name>
<evidence type="ECO:0000313" key="1">
    <source>
        <dbReference type="EMBL" id="CAL0326090.1"/>
    </source>
</evidence>
<dbReference type="EMBL" id="CAXHTB010000019">
    <property type="protein sequence ID" value="CAL0326090.1"/>
    <property type="molecule type" value="Genomic_DNA"/>
</dbReference>
<organism evidence="1 2">
    <name type="scientific">Lupinus luteus</name>
    <name type="common">European yellow lupine</name>
    <dbReference type="NCBI Taxonomy" id="3873"/>
    <lineage>
        <taxon>Eukaryota</taxon>
        <taxon>Viridiplantae</taxon>
        <taxon>Streptophyta</taxon>
        <taxon>Embryophyta</taxon>
        <taxon>Tracheophyta</taxon>
        <taxon>Spermatophyta</taxon>
        <taxon>Magnoliopsida</taxon>
        <taxon>eudicotyledons</taxon>
        <taxon>Gunneridae</taxon>
        <taxon>Pentapetalae</taxon>
        <taxon>rosids</taxon>
        <taxon>fabids</taxon>
        <taxon>Fabales</taxon>
        <taxon>Fabaceae</taxon>
        <taxon>Papilionoideae</taxon>
        <taxon>50 kb inversion clade</taxon>
        <taxon>genistoids sensu lato</taxon>
        <taxon>core genistoids</taxon>
        <taxon>Genisteae</taxon>
        <taxon>Lupinus</taxon>
    </lineage>
</organism>
<protein>
    <submittedName>
        <fullName evidence="1">Uncharacterized protein</fullName>
    </submittedName>
</protein>
<keyword evidence="2" id="KW-1185">Reference proteome</keyword>
<sequence length="94" mass="10681">MNGGNHVLLLSFRDTFALGHNFQQHVRPIGATVLEDQQVPPLTNNRKGCQSLQSSVSRHTVQSVFSSRKFHSSNIYNEKKEGIRLLETDFNQRS</sequence>
<dbReference type="Proteomes" id="UP001497480">
    <property type="component" value="Unassembled WGS sequence"/>
</dbReference>
<dbReference type="AlphaFoldDB" id="A0AAV1XWG0"/>
<proteinExistence type="predicted"/>
<comment type="caution">
    <text evidence="1">The sequence shown here is derived from an EMBL/GenBank/DDBJ whole genome shotgun (WGS) entry which is preliminary data.</text>
</comment>
<accession>A0AAV1XWG0</accession>
<reference evidence="1 2" key="1">
    <citation type="submission" date="2024-03" db="EMBL/GenBank/DDBJ databases">
        <authorList>
            <person name="Martinez-Hernandez J."/>
        </authorList>
    </citation>
    <scope>NUCLEOTIDE SEQUENCE [LARGE SCALE GENOMIC DNA]</scope>
</reference>